<comment type="caution">
    <text evidence="2">The sequence shown here is derived from an EMBL/GenBank/DDBJ whole genome shotgun (WGS) entry which is preliminary data.</text>
</comment>
<dbReference type="PANTHER" id="PTHR33132:SF132">
    <property type="entry name" value="SERINE-RICH PROTEIN"/>
    <property type="match status" value="1"/>
</dbReference>
<organism evidence="2 3">
    <name type="scientific">Ceratopteris richardii</name>
    <name type="common">Triangle waterfern</name>
    <dbReference type="NCBI Taxonomy" id="49495"/>
    <lineage>
        <taxon>Eukaryota</taxon>
        <taxon>Viridiplantae</taxon>
        <taxon>Streptophyta</taxon>
        <taxon>Embryophyta</taxon>
        <taxon>Tracheophyta</taxon>
        <taxon>Polypodiopsida</taxon>
        <taxon>Polypodiidae</taxon>
        <taxon>Polypodiales</taxon>
        <taxon>Pteridineae</taxon>
        <taxon>Pteridaceae</taxon>
        <taxon>Parkerioideae</taxon>
        <taxon>Ceratopteris</taxon>
    </lineage>
</organism>
<sequence length="111" mass="11878">MSVSKAETLDMPKKSALASSKKVKVPGRHITFAPSPTFLSVSTDGPPLPRSAVSACSTKVCLCAPTNHPGSFRCRLHRNDSFPKHSSSASVSQSGRVSRQSLDDDNLETYC</sequence>
<dbReference type="PANTHER" id="PTHR33132">
    <property type="entry name" value="OSJNBB0118P14.9 PROTEIN"/>
    <property type="match status" value="1"/>
</dbReference>
<reference evidence="2" key="1">
    <citation type="submission" date="2021-08" db="EMBL/GenBank/DDBJ databases">
        <title>WGS assembly of Ceratopteris richardii.</title>
        <authorList>
            <person name="Marchant D.B."/>
            <person name="Chen G."/>
            <person name="Jenkins J."/>
            <person name="Shu S."/>
            <person name="Leebens-Mack J."/>
            <person name="Grimwood J."/>
            <person name="Schmutz J."/>
            <person name="Soltis P."/>
            <person name="Soltis D."/>
            <person name="Chen Z.-H."/>
        </authorList>
    </citation>
    <scope>NUCLEOTIDE SEQUENCE</scope>
    <source>
        <strain evidence="2">Whitten #5841</strain>
        <tissue evidence="2">Leaf</tissue>
    </source>
</reference>
<name>A0A8T2QTJ5_CERRI</name>
<protein>
    <submittedName>
        <fullName evidence="2">Uncharacterized protein</fullName>
    </submittedName>
</protein>
<evidence type="ECO:0000313" key="3">
    <source>
        <dbReference type="Proteomes" id="UP000825935"/>
    </source>
</evidence>
<feature type="region of interest" description="Disordered" evidence="1">
    <location>
        <begin position="1"/>
        <end position="22"/>
    </location>
</feature>
<keyword evidence="3" id="KW-1185">Reference proteome</keyword>
<gene>
    <name evidence="2" type="ORF">KP509_32G044400</name>
</gene>
<evidence type="ECO:0000256" key="1">
    <source>
        <dbReference type="SAM" id="MobiDB-lite"/>
    </source>
</evidence>
<dbReference type="AlphaFoldDB" id="A0A8T2QTJ5"/>
<proteinExistence type="predicted"/>
<evidence type="ECO:0000313" key="2">
    <source>
        <dbReference type="EMBL" id="KAH7287217.1"/>
    </source>
</evidence>
<dbReference type="Proteomes" id="UP000825935">
    <property type="component" value="Chromosome 32"/>
</dbReference>
<feature type="compositionally biased region" description="Low complexity" evidence="1">
    <location>
        <begin position="86"/>
        <end position="100"/>
    </location>
</feature>
<dbReference type="OrthoDB" id="638181at2759"/>
<dbReference type="EMBL" id="CM035437">
    <property type="protein sequence ID" value="KAH7287217.1"/>
    <property type="molecule type" value="Genomic_DNA"/>
</dbReference>
<accession>A0A8T2QTJ5</accession>
<feature type="region of interest" description="Disordered" evidence="1">
    <location>
        <begin position="82"/>
        <end position="111"/>
    </location>
</feature>